<comment type="subunit">
    <text evidence="10">The complex is composed of two ATP-binding proteins (GltL), two transmembrane proteins (GltJ and GltK) and a solute-binding protein (GltI).</text>
</comment>
<evidence type="ECO:0000256" key="4">
    <source>
        <dbReference type="ARBA" id="ARBA00022475"/>
    </source>
</evidence>
<feature type="transmembrane region" description="Helical" evidence="12">
    <location>
        <begin position="97"/>
        <end position="116"/>
    </location>
</feature>
<keyword evidence="5 12" id="KW-0812">Transmembrane</keyword>
<gene>
    <name evidence="14" type="ORF">SAMN05192586_10331</name>
</gene>
<dbReference type="GO" id="GO:0006865">
    <property type="term" value="P:amino acid transport"/>
    <property type="evidence" value="ECO:0007669"/>
    <property type="project" value="UniProtKB-KW"/>
</dbReference>
<evidence type="ECO:0000256" key="8">
    <source>
        <dbReference type="ARBA" id="ARBA00023136"/>
    </source>
</evidence>
<protein>
    <recommendedName>
        <fullName evidence="11">Glutamate/aspartate import permease protein GltK</fullName>
    </recommendedName>
</protein>
<dbReference type="PANTHER" id="PTHR30614:SF1">
    <property type="entry name" value="GLUTAMATE_ASPARTATE IMPORT PERMEASE PROTEIN GLTK"/>
    <property type="match status" value="1"/>
</dbReference>
<dbReference type="InterPro" id="IPR043429">
    <property type="entry name" value="ArtM/GltK/GlnP/TcyL/YhdX-like"/>
</dbReference>
<accession>A0A1G7JKE3</accession>
<evidence type="ECO:0000256" key="10">
    <source>
        <dbReference type="ARBA" id="ARBA00062718"/>
    </source>
</evidence>
<dbReference type="OrthoDB" id="9809799at2"/>
<comment type="function">
    <text evidence="9">Part of the ABC transporter complex GltIJKL involved in glutamate and aspartate uptake. Probably responsible for the translocation of the substrate across the membrane.</text>
</comment>
<dbReference type="EMBL" id="FNBX01000003">
    <property type="protein sequence ID" value="SDF24939.1"/>
    <property type="molecule type" value="Genomic_DNA"/>
</dbReference>
<keyword evidence="15" id="KW-1185">Reference proteome</keyword>
<evidence type="ECO:0000313" key="15">
    <source>
        <dbReference type="Proteomes" id="UP000199355"/>
    </source>
</evidence>
<dbReference type="STRING" id="571438.SAMN05192586_10331"/>
<keyword evidence="8 12" id="KW-0472">Membrane</keyword>
<evidence type="ECO:0000313" key="14">
    <source>
        <dbReference type="EMBL" id="SDF24939.1"/>
    </source>
</evidence>
<evidence type="ECO:0000256" key="9">
    <source>
        <dbReference type="ARBA" id="ARBA00060298"/>
    </source>
</evidence>
<reference evidence="15" key="1">
    <citation type="submission" date="2016-10" db="EMBL/GenBank/DDBJ databases">
        <authorList>
            <person name="Varghese N."/>
            <person name="Submissions S."/>
        </authorList>
    </citation>
    <scope>NUCLEOTIDE SEQUENCE [LARGE SCALE GENOMIC DNA]</scope>
    <source>
        <strain evidence="15">KHC7</strain>
    </source>
</reference>
<dbReference type="InterPro" id="IPR010065">
    <property type="entry name" value="AA_ABC_transptr_permease_3TM"/>
</dbReference>
<dbReference type="NCBIfam" id="TIGR01726">
    <property type="entry name" value="HEQRo_perm_3TM"/>
    <property type="match status" value="1"/>
</dbReference>
<dbReference type="InterPro" id="IPR035906">
    <property type="entry name" value="MetI-like_sf"/>
</dbReference>
<dbReference type="InterPro" id="IPR000515">
    <property type="entry name" value="MetI-like"/>
</dbReference>
<proteinExistence type="inferred from homology"/>
<dbReference type="Proteomes" id="UP000199355">
    <property type="component" value="Unassembled WGS sequence"/>
</dbReference>
<evidence type="ECO:0000256" key="3">
    <source>
        <dbReference type="ARBA" id="ARBA00022448"/>
    </source>
</evidence>
<dbReference type="FunFam" id="1.10.3720.10:FF:000006">
    <property type="entry name" value="Glutamate/aspartate ABC transporter, permease protein GltK"/>
    <property type="match status" value="1"/>
</dbReference>
<dbReference type="Gene3D" id="1.10.3720.10">
    <property type="entry name" value="MetI-like"/>
    <property type="match status" value="1"/>
</dbReference>
<feature type="transmembrane region" description="Helical" evidence="12">
    <location>
        <begin position="193"/>
        <end position="216"/>
    </location>
</feature>
<feature type="domain" description="ABC transmembrane type-1" evidence="13">
    <location>
        <begin position="20"/>
        <end position="216"/>
    </location>
</feature>
<comment type="similarity">
    <text evidence="2">Belongs to the binding-protein-dependent transport system permease family. HisMQ subfamily.</text>
</comment>
<feature type="transmembrane region" description="Helical" evidence="12">
    <location>
        <begin position="128"/>
        <end position="147"/>
    </location>
</feature>
<dbReference type="GO" id="GO:0043190">
    <property type="term" value="C:ATP-binding cassette (ABC) transporter complex"/>
    <property type="evidence" value="ECO:0007669"/>
    <property type="project" value="InterPro"/>
</dbReference>
<dbReference type="AlphaFoldDB" id="A0A1G7JKE3"/>
<dbReference type="RefSeq" id="WP_092152798.1">
    <property type="nucleotide sequence ID" value="NZ_FNBX01000003.1"/>
</dbReference>
<evidence type="ECO:0000256" key="7">
    <source>
        <dbReference type="ARBA" id="ARBA00022989"/>
    </source>
</evidence>
<keyword evidence="6" id="KW-0029">Amino-acid transport</keyword>
<evidence type="ECO:0000259" key="13">
    <source>
        <dbReference type="PROSITE" id="PS50928"/>
    </source>
</evidence>
<keyword evidence="7 12" id="KW-1133">Transmembrane helix</keyword>
<keyword evidence="4" id="KW-1003">Cell membrane</keyword>
<dbReference type="SUPFAM" id="SSF161098">
    <property type="entry name" value="MetI-like"/>
    <property type="match status" value="1"/>
</dbReference>
<evidence type="ECO:0000256" key="1">
    <source>
        <dbReference type="ARBA" id="ARBA00004429"/>
    </source>
</evidence>
<feature type="transmembrane region" description="Helical" evidence="12">
    <location>
        <begin position="20"/>
        <end position="44"/>
    </location>
</feature>
<comment type="subcellular location">
    <subcellularLocation>
        <location evidence="1">Cell inner membrane</location>
        <topology evidence="1">Multi-pass membrane protein</topology>
    </subcellularLocation>
    <subcellularLocation>
        <location evidence="12">Cell membrane</location>
        <topology evidence="12">Multi-pass membrane protein</topology>
    </subcellularLocation>
</comment>
<dbReference type="GO" id="GO:0022857">
    <property type="term" value="F:transmembrane transporter activity"/>
    <property type="evidence" value="ECO:0007669"/>
    <property type="project" value="InterPro"/>
</dbReference>
<keyword evidence="3 12" id="KW-0813">Transport</keyword>
<evidence type="ECO:0000256" key="12">
    <source>
        <dbReference type="RuleBase" id="RU363032"/>
    </source>
</evidence>
<evidence type="ECO:0000256" key="2">
    <source>
        <dbReference type="ARBA" id="ARBA00010072"/>
    </source>
</evidence>
<organism evidence="14 15">
    <name type="scientific">Desulfovibrio legallii</name>
    <dbReference type="NCBI Taxonomy" id="571438"/>
    <lineage>
        <taxon>Bacteria</taxon>
        <taxon>Pseudomonadati</taxon>
        <taxon>Thermodesulfobacteriota</taxon>
        <taxon>Desulfovibrionia</taxon>
        <taxon>Desulfovibrionales</taxon>
        <taxon>Desulfovibrionaceae</taxon>
        <taxon>Desulfovibrio</taxon>
    </lineage>
</organism>
<dbReference type="NCBIfam" id="NF011687">
    <property type="entry name" value="PRK15107.1"/>
    <property type="match status" value="1"/>
</dbReference>
<evidence type="ECO:0000256" key="11">
    <source>
        <dbReference type="ARBA" id="ARBA00073645"/>
    </source>
</evidence>
<dbReference type="Pfam" id="PF00528">
    <property type="entry name" value="BPD_transp_1"/>
    <property type="match status" value="1"/>
</dbReference>
<evidence type="ECO:0000256" key="5">
    <source>
        <dbReference type="ARBA" id="ARBA00022692"/>
    </source>
</evidence>
<feature type="transmembrane region" description="Helical" evidence="12">
    <location>
        <begin position="159"/>
        <end position="181"/>
    </location>
</feature>
<dbReference type="CDD" id="cd06261">
    <property type="entry name" value="TM_PBP2"/>
    <property type="match status" value="1"/>
</dbReference>
<dbReference type="PROSITE" id="PS50928">
    <property type="entry name" value="ABC_TM1"/>
    <property type="match status" value="1"/>
</dbReference>
<evidence type="ECO:0000256" key="6">
    <source>
        <dbReference type="ARBA" id="ARBA00022970"/>
    </source>
</evidence>
<sequence length="225" mass="24278">MLDFGWSMIAQSLPLLAKGALVTLKITVTAVVMGMVLGTLLAVARISVFAPFRWLAAAYVNCFRSVPLVMVLLWFYLIVPQLLSSVLGLSPQTDIRLVSAIVAFSAFEAAYYAEIIRAGMRSVSAGQGAAALALGMTKSQALIYVILPQAFRVMTPLLLTQGMILFQDTSLVYIIGLADFFRTATNIGKTTGFEINMVLLAGAGYFVVCFCVSLAVTTVKKRMKV</sequence>
<name>A0A1G7JKE3_9BACT</name>
<dbReference type="PANTHER" id="PTHR30614">
    <property type="entry name" value="MEMBRANE COMPONENT OF AMINO ACID ABC TRANSPORTER"/>
    <property type="match status" value="1"/>
</dbReference>